<organism evidence="2 3">
    <name type="scientific">Aidingimonas halophila</name>
    <dbReference type="NCBI Taxonomy" id="574349"/>
    <lineage>
        <taxon>Bacteria</taxon>
        <taxon>Pseudomonadati</taxon>
        <taxon>Pseudomonadota</taxon>
        <taxon>Gammaproteobacteria</taxon>
        <taxon>Oceanospirillales</taxon>
        <taxon>Halomonadaceae</taxon>
        <taxon>Aidingimonas</taxon>
    </lineage>
</organism>
<gene>
    <name evidence="2" type="ORF">SAMN05443545_10990</name>
</gene>
<keyword evidence="2" id="KW-0969">Cilium</keyword>
<keyword evidence="3" id="KW-1185">Reference proteome</keyword>
<keyword evidence="1" id="KW-1133">Transmembrane helix</keyword>
<dbReference type="STRING" id="574349.SAMN05443545_10990"/>
<keyword evidence="1" id="KW-0472">Membrane</keyword>
<evidence type="ECO:0000313" key="3">
    <source>
        <dbReference type="Proteomes" id="UP000198500"/>
    </source>
</evidence>
<protein>
    <submittedName>
        <fullName evidence="2">Flagellar protein FlhE</fullName>
    </submittedName>
</protein>
<dbReference type="Pfam" id="PF06366">
    <property type="entry name" value="FlhE"/>
    <property type="match status" value="1"/>
</dbReference>
<dbReference type="EMBL" id="FNNI01000009">
    <property type="protein sequence ID" value="SDY01740.1"/>
    <property type="molecule type" value="Genomic_DNA"/>
</dbReference>
<keyword evidence="1" id="KW-0812">Transmembrane</keyword>
<feature type="transmembrane region" description="Helical" evidence="1">
    <location>
        <begin position="24"/>
        <end position="47"/>
    </location>
</feature>
<dbReference type="AlphaFoldDB" id="A0A1H3GF95"/>
<keyword evidence="2" id="KW-0966">Cell projection</keyword>
<dbReference type="InterPro" id="IPR009420">
    <property type="entry name" value="FlhE"/>
</dbReference>
<reference evidence="2 3" key="1">
    <citation type="submission" date="2016-10" db="EMBL/GenBank/DDBJ databases">
        <authorList>
            <person name="de Groot N.N."/>
        </authorList>
    </citation>
    <scope>NUCLEOTIDE SEQUENCE [LARGE SCALE GENOMIC DNA]</scope>
    <source>
        <strain evidence="2 3">DSM 19219</strain>
    </source>
</reference>
<accession>A0A1H3GF95</accession>
<proteinExistence type="predicted"/>
<evidence type="ECO:0000256" key="1">
    <source>
        <dbReference type="SAM" id="Phobius"/>
    </source>
</evidence>
<keyword evidence="2" id="KW-0282">Flagellum</keyword>
<name>A0A1H3GF95_9GAMM</name>
<sequence>MNTRGTVIAAWGTDCQGDRHCWRVLTLLLLLAWPAAILAGTAGSWVAEPASVRVAIEGRDTTSERMSPPSSVGEDSRLQTVRWRFDVPAKARVEAWICHRAKCIPLSSSRGKSQALAGVPASTPLWFQFRLPSDQRALTVQGLQVIAEYR</sequence>
<evidence type="ECO:0000313" key="2">
    <source>
        <dbReference type="EMBL" id="SDY01740.1"/>
    </source>
</evidence>
<dbReference type="OrthoDB" id="7064581at2"/>
<dbReference type="Proteomes" id="UP000198500">
    <property type="component" value="Unassembled WGS sequence"/>
</dbReference>